<dbReference type="RefSeq" id="WP_189085418.1">
    <property type="nucleotide sequence ID" value="NZ_BMRJ01000002.1"/>
</dbReference>
<dbReference type="PANTHER" id="PTHR43800:SF1">
    <property type="entry name" value="PEPTIDYL-LYSINE N-ACETYLTRANSFERASE YJAB"/>
    <property type="match status" value="1"/>
</dbReference>
<evidence type="ECO:0000256" key="1">
    <source>
        <dbReference type="ARBA" id="ARBA00022679"/>
    </source>
</evidence>
<protein>
    <submittedName>
        <fullName evidence="4">Acetyltransferase</fullName>
    </submittedName>
</protein>
<dbReference type="NCBIfam" id="NF007807">
    <property type="entry name" value="PRK10514.1"/>
    <property type="match status" value="1"/>
</dbReference>
<name>A0A918CLX7_AGRME</name>
<comment type="caution">
    <text evidence="4">The sequence shown here is derived from an EMBL/GenBank/DDBJ whole genome shotgun (WGS) entry which is preliminary data.</text>
</comment>
<feature type="domain" description="N-acetyltransferase" evidence="3">
    <location>
        <begin position="3"/>
        <end position="149"/>
    </location>
</feature>
<gene>
    <name evidence="4" type="ORF">GCM10010196_22120</name>
</gene>
<evidence type="ECO:0000259" key="3">
    <source>
        <dbReference type="PROSITE" id="PS51186"/>
    </source>
</evidence>
<dbReference type="CDD" id="cd04301">
    <property type="entry name" value="NAT_SF"/>
    <property type="match status" value="1"/>
</dbReference>
<proteinExistence type="predicted"/>
<dbReference type="PANTHER" id="PTHR43800">
    <property type="entry name" value="PEPTIDYL-LYSINE N-ACETYLTRANSFERASE YJAB"/>
    <property type="match status" value="1"/>
</dbReference>
<evidence type="ECO:0000313" key="4">
    <source>
        <dbReference type="EMBL" id="GGR27963.1"/>
    </source>
</evidence>
<keyword evidence="2" id="KW-0012">Acyltransferase</keyword>
<dbReference type="GO" id="GO:0016747">
    <property type="term" value="F:acyltransferase activity, transferring groups other than amino-acyl groups"/>
    <property type="evidence" value="ECO:0007669"/>
    <property type="project" value="InterPro"/>
</dbReference>
<dbReference type="Gene3D" id="3.40.630.30">
    <property type="match status" value="1"/>
</dbReference>
<reference evidence="4" key="1">
    <citation type="journal article" date="2014" name="Int. J. Syst. Evol. Microbiol.">
        <title>Complete genome sequence of Corynebacterium casei LMG S-19264T (=DSM 44701T), isolated from a smear-ripened cheese.</title>
        <authorList>
            <consortium name="US DOE Joint Genome Institute (JGI-PGF)"/>
            <person name="Walter F."/>
            <person name="Albersmeier A."/>
            <person name="Kalinowski J."/>
            <person name="Ruckert C."/>
        </authorList>
    </citation>
    <scope>NUCLEOTIDE SEQUENCE</scope>
    <source>
        <strain evidence="4">JCM 3346</strain>
    </source>
</reference>
<sequence>MVLTIRSAAPSDHPRLLELWRASVEATHHFLAPADIDWYEEVVAGYLPQLGDLRVAVDEGGDAEGEVVGFISHDDGEIHMLFVDPAVHGQGVGTSLLEDVGADGGELRVDVNEQNPVARGFYLARGFVEVGRSELDGEGRPFPLLHLRREARAAA</sequence>
<dbReference type="InterPro" id="IPR000182">
    <property type="entry name" value="GNAT_dom"/>
</dbReference>
<evidence type="ECO:0000256" key="2">
    <source>
        <dbReference type="ARBA" id="ARBA00023315"/>
    </source>
</evidence>
<dbReference type="PROSITE" id="PS51186">
    <property type="entry name" value="GNAT"/>
    <property type="match status" value="1"/>
</dbReference>
<reference evidence="4" key="2">
    <citation type="submission" date="2020-09" db="EMBL/GenBank/DDBJ databases">
        <authorList>
            <person name="Sun Q."/>
            <person name="Ohkuma M."/>
        </authorList>
    </citation>
    <scope>NUCLEOTIDE SEQUENCE</scope>
    <source>
        <strain evidence="4">JCM 3346</strain>
    </source>
</reference>
<dbReference type="EMBL" id="BMRJ01000002">
    <property type="protein sequence ID" value="GGR27963.1"/>
    <property type="molecule type" value="Genomic_DNA"/>
</dbReference>
<dbReference type="InterPro" id="IPR016181">
    <property type="entry name" value="Acyl_CoA_acyltransferase"/>
</dbReference>
<keyword evidence="5" id="KW-1185">Reference proteome</keyword>
<dbReference type="AlphaFoldDB" id="A0A918CLX7"/>
<evidence type="ECO:0000313" key="5">
    <source>
        <dbReference type="Proteomes" id="UP000610303"/>
    </source>
</evidence>
<organism evidence="4 5">
    <name type="scientific">Agromyces mediolanus</name>
    <name type="common">Corynebacterium mediolanum</name>
    <dbReference type="NCBI Taxonomy" id="41986"/>
    <lineage>
        <taxon>Bacteria</taxon>
        <taxon>Bacillati</taxon>
        <taxon>Actinomycetota</taxon>
        <taxon>Actinomycetes</taxon>
        <taxon>Micrococcales</taxon>
        <taxon>Microbacteriaceae</taxon>
        <taxon>Agromyces</taxon>
    </lineage>
</organism>
<dbReference type="SUPFAM" id="SSF55729">
    <property type="entry name" value="Acyl-CoA N-acyltransferases (Nat)"/>
    <property type="match status" value="1"/>
</dbReference>
<accession>A0A918CLX7</accession>
<dbReference type="Pfam" id="PF13673">
    <property type="entry name" value="Acetyltransf_10"/>
    <property type="match status" value="1"/>
</dbReference>
<dbReference type="Proteomes" id="UP000610303">
    <property type="component" value="Unassembled WGS sequence"/>
</dbReference>
<keyword evidence="1" id="KW-0808">Transferase</keyword>